<gene>
    <name evidence="1" type="ORF">SARC_02822</name>
</gene>
<dbReference type="GeneID" id="25903326"/>
<proteinExistence type="predicted"/>
<organism evidence="1 2">
    <name type="scientific">Sphaeroforma arctica JP610</name>
    <dbReference type="NCBI Taxonomy" id="667725"/>
    <lineage>
        <taxon>Eukaryota</taxon>
        <taxon>Ichthyosporea</taxon>
        <taxon>Ichthyophonida</taxon>
        <taxon>Sphaeroforma</taxon>
    </lineage>
</organism>
<keyword evidence="2" id="KW-1185">Reference proteome</keyword>
<accession>A0A0L0G7F1</accession>
<dbReference type="AlphaFoldDB" id="A0A0L0G7F1"/>
<reference evidence="1 2" key="1">
    <citation type="submission" date="2011-02" db="EMBL/GenBank/DDBJ databases">
        <title>The Genome Sequence of Sphaeroforma arctica JP610.</title>
        <authorList>
            <consortium name="The Broad Institute Genome Sequencing Platform"/>
            <person name="Russ C."/>
            <person name="Cuomo C."/>
            <person name="Young S.K."/>
            <person name="Zeng Q."/>
            <person name="Gargeya S."/>
            <person name="Alvarado L."/>
            <person name="Berlin A."/>
            <person name="Chapman S.B."/>
            <person name="Chen Z."/>
            <person name="Freedman E."/>
            <person name="Gellesch M."/>
            <person name="Goldberg J."/>
            <person name="Griggs A."/>
            <person name="Gujja S."/>
            <person name="Heilman E."/>
            <person name="Heiman D."/>
            <person name="Howarth C."/>
            <person name="Mehta T."/>
            <person name="Neiman D."/>
            <person name="Pearson M."/>
            <person name="Roberts A."/>
            <person name="Saif S."/>
            <person name="Shea T."/>
            <person name="Shenoy N."/>
            <person name="Sisk P."/>
            <person name="Stolte C."/>
            <person name="Sykes S."/>
            <person name="White J."/>
            <person name="Yandava C."/>
            <person name="Burger G."/>
            <person name="Gray M.W."/>
            <person name="Holland P.W.H."/>
            <person name="King N."/>
            <person name="Lang F.B.F."/>
            <person name="Roger A.J."/>
            <person name="Ruiz-Trillo I."/>
            <person name="Haas B."/>
            <person name="Nusbaum C."/>
            <person name="Birren B."/>
        </authorList>
    </citation>
    <scope>NUCLEOTIDE SEQUENCE [LARGE SCALE GENOMIC DNA]</scope>
    <source>
        <strain evidence="1 2">JP610</strain>
    </source>
</reference>
<name>A0A0L0G7F1_9EUKA</name>
<protein>
    <submittedName>
        <fullName evidence="1">Uncharacterized protein</fullName>
    </submittedName>
</protein>
<dbReference type="Proteomes" id="UP000054560">
    <property type="component" value="Unassembled WGS sequence"/>
</dbReference>
<dbReference type="RefSeq" id="XP_014158869.1">
    <property type="nucleotide sequence ID" value="XM_014303394.1"/>
</dbReference>
<sequence>METDQLLQLLSPDIQEAQQRTTARLQHQGRENATTSKVARIYYQSPDTAGSTTTNAELVITPTDSDPNDMHWLSVTSTIWCMTHFELLSIQSSSSGGRR</sequence>
<evidence type="ECO:0000313" key="2">
    <source>
        <dbReference type="Proteomes" id="UP000054560"/>
    </source>
</evidence>
<dbReference type="EMBL" id="KQ241728">
    <property type="protein sequence ID" value="KNC84967.1"/>
    <property type="molecule type" value="Genomic_DNA"/>
</dbReference>
<evidence type="ECO:0000313" key="1">
    <source>
        <dbReference type="EMBL" id="KNC84967.1"/>
    </source>
</evidence>